<dbReference type="EMBL" id="LSZQ01000031">
    <property type="protein sequence ID" value="KXU36484.1"/>
    <property type="molecule type" value="Genomic_DNA"/>
</dbReference>
<dbReference type="Gene3D" id="3.30.70.890">
    <property type="entry name" value="GHMP kinase, C-terminal domain"/>
    <property type="match status" value="1"/>
</dbReference>
<keyword evidence="2" id="KW-0808">Transferase</keyword>
<keyword evidence="5" id="KW-0067">ATP-binding</keyword>
<evidence type="ECO:0000313" key="9">
    <source>
        <dbReference type="Proteomes" id="UP000070058"/>
    </source>
</evidence>
<dbReference type="InterPro" id="IPR014721">
    <property type="entry name" value="Ribsml_uS5_D2-typ_fold_subgr"/>
</dbReference>
<keyword evidence="9" id="KW-1185">Reference proteome</keyword>
<organism evidence="8 9">
    <name type="scientific">Cephaloticoccus primus</name>
    <dbReference type="NCBI Taxonomy" id="1548207"/>
    <lineage>
        <taxon>Bacteria</taxon>
        <taxon>Pseudomonadati</taxon>
        <taxon>Verrucomicrobiota</taxon>
        <taxon>Opitutia</taxon>
        <taxon>Opitutales</taxon>
        <taxon>Opitutaceae</taxon>
        <taxon>Cephaloticoccus</taxon>
    </lineage>
</organism>
<accession>A0A139SPQ0</accession>
<dbReference type="GO" id="GO:0005524">
    <property type="term" value="F:ATP binding"/>
    <property type="evidence" value="ECO:0007669"/>
    <property type="project" value="UniProtKB-KW"/>
</dbReference>
<evidence type="ECO:0000256" key="5">
    <source>
        <dbReference type="ARBA" id="ARBA00022840"/>
    </source>
</evidence>
<sequence>MTSPTSSPSAAVAPTTASSPAPAPRSATAPPPLRQVTVTVPGSTSNFGAGFDTLGMAVSLNNRITVTRQDEPAHGAAGTAANTSAAAPAPVPVPERGSDARAKKMVAEVAAHFFAATQRAAFGFRYRIEGEVPPSRGLGSSVTVRAGVLAGLNALAGAQLSREDIVRLVSELEGHPDNASSGVLGGFCVARSDPQSGHYVDTIRVAVPETLVFVTVAPLLEVSTHASRGVLPQTLPYFDAVRSINSASYLSAAMLTGDYERLRGATSDF</sequence>
<dbReference type="Proteomes" id="UP000070058">
    <property type="component" value="Unassembled WGS sequence"/>
</dbReference>
<feature type="compositionally biased region" description="Low complexity" evidence="6">
    <location>
        <begin position="1"/>
        <end position="28"/>
    </location>
</feature>
<dbReference type="Gene3D" id="3.30.230.10">
    <property type="match status" value="1"/>
</dbReference>
<dbReference type="AlphaFoldDB" id="A0A139SPQ0"/>
<keyword evidence="1" id="KW-0028">Amino-acid biosynthesis</keyword>
<keyword evidence="3" id="KW-0547">Nucleotide-binding</keyword>
<protein>
    <recommendedName>
        <fullName evidence="7">GHMP kinase N-terminal domain-containing protein</fullName>
    </recommendedName>
</protein>
<dbReference type="STRING" id="1548207.AXK11_04380"/>
<evidence type="ECO:0000256" key="3">
    <source>
        <dbReference type="ARBA" id="ARBA00022741"/>
    </source>
</evidence>
<name>A0A139SPQ0_9BACT</name>
<dbReference type="InterPro" id="IPR020568">
    <property type="entry name" value="Ribosomal_Su5_D2-typ_SF"/>
</dbReference>
<evidence type="ECO:0000256" key="2">
    <source>
        <dbReference type="ARBA" id="ARBA00022679"/>
    </source>
</evidence>
<dbReference type="SUPFAM" id="SSF55060">
    <property type="entry name" value="GHMP Kinase, C-terminal domain"/>
    <property type="match status" value="1"/>
</dbReference>
<keyword evidence="4" id="KW-0418">Kinase</keyword>
<dbReference type="PANTHER" id="PTHR20861:SF1">
    <property type="entry name" value="HOMOSERINE KINASE"/>
    <property type="match status" value="1"/>
</dbReference>
<dbReference type="InterPro" id="IPR036554">
    <property type="entry name" value="GHMP_kinase_C_sf"/>
</dbReference>
<feature type="region of interest" description="Disordered" evidence="6">
    <location>
        <begin position="1"/>
        <end position="34"/>
    </location>
</feature>
<dbReference type="Pfam" id="PF00288">
    <property type="entry name" value="GHMP_kinases_N"/>
    <property type="match status" value="1"/>
</dbReference>
<reference evidence="9" key="1">
    <citation type="submission" date="2016-02" db="EMBL/GenBank/DDBJ databases">
        <authorList>
            <person name="Sanders J.G."/>
            <person name="Lin J.Y."/>
            <person name="Wertz J.T."/>
            <person name="Russell J.A."/>
            <person name="Moreau C.S."/>
            <person name="Powell S."/>
        </authorList>
    </citation>
    <scope>NUCLEOTIDE SEQUENCE [LARGE SCALE GENOMIC DNA]</scope>
    <source>
        <strain evidence="9">CAG34</strain>
    </source>
</reference>
<dbReference type="GO" id="GO:0016301">
    <property type="term" value="F:kinase activity"/>
    <property type="evidence" value="ECO:0007669"/>
    <property type="project" value="UniProtKB-KW"/>
</dbReference>
<dbReference type="RefSeq" id="WP_068629625.1">
    <property type="nucleotide sequence ID" value="NZ_LSZQ01000031.1"/>
</dbReference>
<comment type="caution">
    <text evidence="8">The sequence shown here is derived from an EMBL/GenBank/DDBJ whole genome shotgun (WGS) entry which is preliminary data.</text>
</comment>
<evidence type="ECO:0000259" key="7">
    <source>
        <dbReference type="Pfam" id="PF00288"/>
    </source>
</evidence>
<feature type="compositionally biased region" description="Low complexity" evidence="6">
    <location>
        <begin position="74"/>
        <end position="88"/>
    </location>
</feature>
<proteinExistence type="predicted"/>
<dbReference type="PANTHER" id="PTHR20861">
    <property type="entry name" value="HOMOSERINE/4-DIPHOSPHOCYTIDYL-2-C-METHYL-D-ERYTHRITOL KINASE"/>
    <property type="match status" value="1"/>
</dbReference>
<gene>
    <name evidence="8" type="ORF">AXK11_04380</name>
</gene>
<dbReference type="OrthoDB" id="9769912at2"/>
<evidence type="ECO:0000256" key="6">
    <source>
        <dbReference type="SAM" id="MobiDB-lite"/>
    </source>
</evidence>
<feature type="non-terminal residue" evidence="8">
    <location>
        <position position="269"/>
    </location>
</feature>
<dbReference type="GO" id="GO:0008652">
    <property type="term" value="P:amino acid biosynthetic process"/>
    <property type="evidence" value="ECO:0007669"/>
    <property type="project" value="UniProtKB-KW"/>
</dbReference>
<dbReference type="PRINTS" id="PR00958">
    <property type="entry name" value="HOMSERKINASE"/>
</dbReference>
<feature type="domain" description="GHMP kinase N-terminal" evidence="7">
    <location>
        <begin position="106"/>
        <end position="186"/>
    </location>
</feature>
<evidence type="ECO:0000256" key="4">
    <source>
        <dbReference type="ARBA" id="ARBA00022777"/>
    </source>
</evidence>
<evidence type="ECO:0000256" key="1">
    <source>
        <dbReference type="ARBA" id="ARBA00022605"/>
    </source>
</evidence>
<dbReference type="SUPFAM" id="SSF54211">
    <property type="entry name" value="Ribosomal protein S5 domain 2-like"/>
    <property type="match status" value="1"/>
</dbReference>
<evidence type="ECO:0000313" key="8">
    <source>
        <dbReference type="EMBL" id="KXU36484.1"/>
    </source>
</evidence>
<dbReference type="InterPro" id="IPR006204">
    <property type="entry name" value="GHMP_kinase_N_dom"/>
</dbReference>
<feature type="region of interest" description="Disordered" evidence="6">
    <location>
        <begin position="72"/>
        <end position="97"/>
    </location>
</feature>